<keyword evidence="3" id="KW-0408">Iron</keyword>
<dbReference type="Gene3D" id="3.40.50.11890">
    <property type="match status" value="1"/>
</dbReference>
<dbReference type="NCBIfam" id="NF040772">
    <property type="entry name" value="double_cubane"/>
    <property type="match status" value="1"/>
</dbReference>
<evidence type="ECO:0000313" key="6">
    <source>
        <dbReference type="Proteomes" id="UP000824208"/>
    </source>
</evidence>
<feature type="coiled-coil region" evidence="4">
    <location>
        <begin position="161"/>
        <end position="188"/>
    </location>
</feature>
<comment type="cofactor">
    <cofactor evidence="1">
        <name>[4Fe-4S] cluster</name>
        <dbReference type="ChEBI" id="CHEBI:49883"/>
    </cofactor>
</comment>
<keyword evidence="3" id="KW-0411">Iron-sulfur</keyword>
<dbReference type="InterPro" id="IPR047678">
    <property type="entry name" value="YjiM-like"/>
</dbReference>
<comment type="caution">
    <text evidence="5">The sequence shown here is derived from an EMBL/GenBank/DDBJ whole genome shotgun (WGS) entry which is preliminary data.</text>
</comment>
<organism evidence="5 6">
    <name type="scientific">Candidatus Flavonifractor intestinipullorum</name>
    <dbReference type="NCBI Taxonomy" id="2838587"/>
    <lineage>
        <taxon>Bacteria</taxon>
        <taxon>Bacillati</taxon>
        <taxon>Bacillota</taxon>
        <taxon>Clostridia</taxon>
        <taxon>Eubacteriales</taxon>
        <taxon>Oscillospiraceae</taxon>
        <taxon>Flavonifractor</taxon>
    </lineage>
</organism>
<reference evidence="5" key="2">
    <citation type="submission" date="2021-04" db="EMBL/GenBank/DDBJ databases">
        <authorList>
            <person name="Gilroy R."/>
        </authorList>
    </citation>
    <scope>NUCLEOTIDE SEQUENCE</scope>
    <source>
        <strain evidence="5">CHK189-11263</strain>
    </source>
</reference>
<name>A0A9D2M960_9FIRM</name>
<dbReference type="EMBL" id="DWYC01000001">
    <property type="protein sequence ID" value="HJB55943.1"/>
    <property type="molecule type" value="Genomic_DNA"/>
</dbReference>
<dbReference type="AlphaFoldDB" id="A0A9D2M960"/>
<dbReference type="GO" id="GO:0051536">
    <property type="term" value="F:iron-sulfur cluster binding"/>
    <property type="evidence" value="ECO:0007669"/>
    <property type="project" value="UniProtKB-KW"/>
</dbReference>
<evidence type="ECO:0000256" key="1">
    <source>
        <dbReference type="ARBA" id="ARBA00001966"/>
    </source>
</evidence>
<keyword evidence="3" id="KW-0479">Metal-binding</keyword>
<evidence type="ECO:0000256" key="2">
    <source>
        <dbReference type="ARBA" id="ARBA00005806"/>
    </source>
</evidence>
<evidence type="ECO:0000313" key="5">
    <source>
        <dbReference type="EMBL" id="HJB55943.1"/>
    </source>
</evidence>
<gene>
    <name evidence="5" type="ORF">H9714_00130</name>
</gene>
<evidence type="ECO:0000256" key="3">
    <source>
        <dbReference type="ARBA" id="ARBA00023014"/>
    </source>
</evidence>
<dbReference type="InterPro" id="IPR010327">
    <property type="entry name" value="FldB/FldC_alpha/beta"/>
</dbReference>
<accession>A0A9D2M960</accession>
<proteinExistence type="inferred from homology"/>
<dbReference type="Proteomes" id="UP000824208">
    <property type="component" value="Unassembled WGS sequence"/>
</dbReference>
<protein>
    <submittedName>
        <fullName evidence="5">2-hydroxyacyl-CoA dehydratase family protein</fullName>
    </submittedName>
</protein>
<reference evidence="5" key="1">
    <citation type="journal article" date="2021" name="PeerJ">
        <title>Extensive microbial diversity within the chicken gut microbiome revealed by metagenomics and culture.</title>
        <authorList>
            <person name="Gilroy R."/>
            <person name="Ravi A."/>
            <person name="Getino M."/>
            <person name="Pursley I."/>
            <person name="Horton D.L."/>
            <person name="Alikhan N.F."/>
            <person name="Baker D."/>
            <person name="Gharbi K."/>
            <person name="Hall N."/>
            <person name="Watson M."/>
            <person name="Adriaenssens E.M."/>
            <person name="Foster-Nyarko E."/>
            <person name="Jarju S."/>
            <person name="Secka A."/>
            <person name="Antonio M."/>
            <person name="Oren A."/>
            <person name="Chaudhuri R.R."/>
            <person name="La Ragione R."/>
            <person name="Hildebrand F."/>
            <person name="Pallen M.J."/>
        </authorList>
    </citation>
    <scope>NUCLEOTIDE SEQUENCE</scope>
    <source>
        <strain evidence="5">CHK189-11263</strain>
    </source>
</reference>
<dbReference type="PANTHER" id="PTHR30548">
    <property type="entry name" value="2-HYDROXYGLUTARYL-COA DEHYDRATASE, D-COMPONENT-RELATED"/>
    <property type="match status" value="1"/>
</dbReference>
<sequence>MREYQLPARFETFPQEQKDAFLQVLARKERGELLAGTFCTFAPCEILDAAGIHSVRLCGRDEETILAAERHLPKNLCPLIKSSYGAAVSDACPYTYFADLIVGETSCDGKKKMYELLSRFKNVYVLQLPQGADRSYAQAMWTQELRRFRSVLEDTFHVVISDEAIRAAAGLRNQLRQAQTALMDLLKLDPPPLSGMELFGILDRTRSCFDLNAGIEALKDQTARIRADYDAGKRPIPAGRKRILITGCPVGGVLEKTVQAVEENGGTVVCFETCEGVKAARHLVDTQAEDIFSAIARRDLNTGCAVMSPNRSRMELLPQLAAEFRVDGILEVELPVCHPYTVERREMERLAEHLDLPFLAVSTDYSQADVGPLTTRIAAFLELL</sequence>
<keyword evidence="4" id="KW-0175">Coiled coil</keyword>
<comment type="similarity">
    <text evidence="2">Belongs to the FldB/FldC dehydratase alpha/beta subunit family.</text>
</comment>
<dbReference type="PANTHER" id="PTHR30548:SF6">
    <property type="entry name" value="DEHYDRATASE SUBUNIT YJIM-RELATED"/>
    <property type="match status" value="1"/>
</dbReference>
<dbReference type="GO" id="GO:0016836">
    <property type="term" value="F:hydro-lyase activity"/>
    <property type="evidence" value="ECO:0007669"/>
    <property type="project" value="UniProtKB-ARBA"/>
</dbReference>
<evidence type="ECO:0000256" key="4">
    <source>
        <dbReference type="SAM" id="Coils"/>
    </source>
</evidence>
<dbReference type="Pfam" id="PF06050">
    <property type="entry name" value="HGD-D"/>
    <property type="match status" value="1"/>
</dbReference>
<dbReference type="Gene3D" id="3.40.50.11900">
    <property type="match status" value="1"/>
</dbReference>